<dbReference type="AlphaFoldDB" id="A0A7J7FHS8"/>
<organism evidence="1 2">
    <name type="scientific">Diceros bicornis minor</name>
    <name type="common">South-central black rhinoceros</name>
    <dbReference type="NCBI Taxonomy" id="77932"/>
    <lineage>
        <taxon>Eukaryota</taxon>
        <taxon>Metazoa</taxon>
        <taxon>Chordata</taxon>
        <taxon>Craniata</taxon>
        <taxon>Vertebrata</taxon>
        <taxon>Euteleostomi</taxon>
        <taxon>Mammalia</taxon>
        <taxon>Eutheria</taxon>
        <taxon>Laurasiatheria</taxon>
        <taxon>Perissodactyla</taxon>
        <taxon>Rhinocerotidae</taxon>
        <taxon>Diceros</taxon>
    </lineage>
</organism>
<accession>A0A7J7FHS8</accession>
<evidence type="ECO:0000313" key="2">
    <source>
        <dbReference type="Proteomes" id="UP000551758"/>
    </source>
</evidence>
<protein>
    <submittedName>
        <fullName evidence="1">Uncharacterized protein</fullName>
    </submittedName>
</protein>
<keyword evidence="2" id="KW-1185">Reference proteome</keyword>
<dbReference type="Proteomes" id="UP000551758">
    <property type="component" value="Unassembled WGS sequence"/>
</dbReference>
<reference evidence="1 2" key="1">
    <citation type="journal article" date="2020" name="Mol. Biol. Evol.">
        <title>Interspecific Gene Flow and the Evolution of Specialization in Black and White Rhinoceros.</title>
        <authorList>
            <person name="Moodley Y."/>
            <person name="Westbury M.V."/>
            <person name="Russo I.M."/>
            <person name="Gopalakrishnan S."/>
            <person name="Rakotoarivelo A."/>
            <person name="Olsen R.A."/>
            <person name="Prost S."/>
            <person name="Tunstall T."/>
            <person name="Ryder O.A."/>
            <person name="Dalen L."/>
            <person name="Bruford M.W."/>
        </authorList>
    </citation>
    <scope>NUCLEOTIDE SEQUENCE [LARGE SCALE GENOMIC DNA]</scope>
    <source>
        <strain evidence="1">SBR-YM</strain>
        <tissue evidence="1">Skin</tissue>
    </source>
</reference>
<evidence type="ECO:0000313" key="1">
    <source>
        <dbReference type="EMBL" id="KAF5927590.1"/>
    </source>
</evidence>
<gene>
    <name evidence="1" type="ORF">HPG69_017532</name>
</gene>
<name>A0A7J7FHS8_DICBM</name>
<proteinExistence type="predicted"/>
<dbReference type="EMBL" id="JACDTQ010000564">
    <property type="protein sequence ID" value="KAF5927590.1"/>
    <property type="molecule type" value="Genomic_DNA"/>
</dbReference>
<comment type="caution">
    <text evidence="1">The sequence shown here is derived from an EMBL/GenBank/DDBJ whole genome shotgun (WGS) entry which is preliminary data.</text>
</comment>
<sequence>MAPGNFTRVTEFILTGVSERPDLQIPLFFHCPALILTFQKQLFLYLQLQIWFSP</sequence>